<dbReference type="InterPro" id="IPR001647">
    <property type="entry name" value="HTH_TetR"/>
</dbReference>
<gene>
    <name evidence="4" type="ORF">G6N77_17200</name>
</gene>
<keyword evidence="1 2" id="KW-0238">DNA-binding</keyword>
<accession>A0ABX0DHB8</accession>
<evidence type="ECO:0000313" key="4">
    <source>
        <dbReference type="EMBL" id="NGN85185.1"/>
    </source>
</evidence>
<evidence type="ECO:0000313" key="5">
    <source>
        <dbReference type="Proteomes" id="UP000479226"/>
    </source>
</evidence>
<dbReference type="InterPro" id="IPR009057">
    <property type="entry name" value="Homeodomain-like_sf"/>
</dbReference>
<dbReference type="Pfam" id="PF00440">
    <property type="entry name" value="TetR_N"/>
    <property type="match status" value="1"/>
</dbReference>
<keyword evidence="5" id="KW-1185">Reference proteome</keyword>
<protein>
    <submittedName>
        <fullName evidence="4">TetR/AcrR family transcriptional regulator</fullName>
    </submittedName>
</protein>
<name>A0ABX0DHB8_9MICC</name>
<evidence type="ECO:0000256" key="1">
    <source>
        <dbReference type="ARBA" id="ARBA00023125"/>
    </source>
</evidence>
<dbReference type="Proteomes" id="UP000479226">
    <property type="component" value="Unassembled WGS sequence"/>
</dbReference>
<dbReference type="InterPro" id="IPR041483">
    <property type="entry name" value="TetR_C_34"/>
</dbReference>
<sequence>MTQSNFLRARSTAAKQQREDAILLSAQKLALAQGVRGVTLTDIAADIGMHKSALLRYFETREAIFLHLAKDAWSEWSHAAKAQLDALSAQGVRNPSGAAAHVLSATLAQRPLFCDLLAHVPLNLERGVSIPAVKDFKVTAIAAAGQVATALEKTLDLPSPATWNVVSTATAMAGALWQMAAPGTELRALYESDPELAHAIVDVEPRLNDIITALINGYTSDGNI</sequence>
<comment type="caution">
    <text evidence="4">The sequence shown here is derived from an EMBL/GenBank/DDBJ whole genome shotgun (WGS) entry which is preliminary data.</text>
</comment>
<reference evidence="4 5" key="1">
    <citation type="submission" date="2020-02" db="EMBL/GenBank/DDBJ databases">
        <title>Genome sequence of the type strain DSM 27180 of Arthrobacter silviterrae.</title>
        <authorList>
            <person name="Gao J."/>
            <person name="Sun J."/>
        </authorList>
    </citation>
    <scope>NUCLEOTIDE SEQUENCE [LARGE SCALE GENOMIC DNA]</scope>
    <source>
        <strain evidence="4 5">DSM 27180</strain>
    </source>
</reference>
<dbReference type="RefSeq" id="WP_165183399.1">
    <property type="nucleotide sequence ID" value="NZ_JAAKZI010000040.1"/>
</dbReference>
<dbReference type="SUPFAM" id="SSF46689">
    <property type="entry name" value="Homeodomain-like"/>
    <property type="match status" value="1"/>
</dbReference>
<dbReference type="PROSITE" id="PS50977">
    <property type="entry name" value="HTH_TETR_2"/>
    <property type="match status" value="1"/>
</dbReference>
<dbReference type="Gene3D" id="1.10.357.10">
    <property type="entry name" value="Tetracycline Repressor, domain 2"/>
    <property type="match status" value="1"/>
</dbReference>
<proteinExistence type="predicted"/>
<feature type="domain" description="HTH tetR-type" evidence="3">
    <location>
        <begin position="16"/>
        <end position="76"/>
    </location>
</feature>
<evidence type="ECO:0000259" key="3">
    <source>
        <dbReference type="PROSITE" id="PS50977"/>
    </source>
</evidence>
<dbReference type="Pfam" id="PF17929">
    <property type="entry name" value="TetR_C_34"/>
    <property type="match status" value="1"/>
</dbReference>
<evidence type="ECO:0000256" key="2">
    <source>
        <dbReference type="PROSITE-ProRule" id="PRU00335"/>
    </source>
</evidence>
<dbReference type="EMBL" id="JAAKZI010000040">
    <property type="protein sequence ID" value="NGN85185.1"/>
    <property type="molecule type" value="Genomic_DNA"/>
</dbReference>
<organism evidence="4 5">
    <name type="scientific">Arthrobacter silviterrae</name>
    <dbReference type="NCBI Taxonomy" id="2026658"/>
    <lineage>
        <taxon>Bacteria</taxon>
        <taxon>Bacillati</taxon>
        <taxon>Actinomycetota</taxon>
        <taxon>Actinomycetes</taxon>
        <taxon>Micrococcales</taxon>
        <taxon>Micrococcaceae</taxon>
        <taxon>Arthrobacter</taxon>
    </lineage>
</organism>
<feature type="DNA-binding region" description="H-T-H motif" evidence="2">
    <location>
        <begin position="39"/>
        <end position="58"/>
    </location>
</feature>